<dbReference type="PATRIC" id="fig|796944.3.peg.194"/>
<keyword evidence="1" id="KW-0472">Membrane</keyword>
<keyword evidence="3" id="KW-1185">Reference proteome</keyword>
<evidence type="ECO:0000313" key="3">
    <source>
        <dbReference type="Proteomes" id="UP000003527"/>
    </source>
</evidence>
<protein>
    <submittedName>
        <fullName evidence="2">Uncharacterized protein</fullName>
    </submittedName>
</protein>
<accession>G9WRG9</accession>
<sequence length="173" mass="19088">MLLAISVQTVFSILFAVLIILLAILVILYILGRRLQEKQAMQQPMLEANTMEVSMLIIDKKKLGVKEAVAAGLPEQVEKQMPIYARLTKLPVVKAKVGPKVLTLMADPSVYEILPLKKEVKVAVSGIYIRSVKSVRGGTIPEQPKKKGFLAKLRGKAENAVKEAKTEQGKKKK</sequence>
<keyword evidence="1" id="KW-1133">Transmembrane helix</keyword>
<name>G9WRG9_9FIRM</name>
<dbReference type="RefSeq" id="WP_009427933.1">
    <property type="nucleotide sequence ID" value="NZ_JH414506.1"/>
</dbReference>
<dbReference type="EMBL" id="AFZD01000004">
    <property type="protein sequence ID" value="EHL13909.1"/>
    <property type="molecule type" value="Genomic_DNA"/>
</dbReference>
<feature type="transmembrane region" description="Helical" evidence="1">
    <location>
        <begin position="12"/>
        <end position="31"/>
    </location>
</feature>
<evidence type="ECO:0000313" key="2">
    <source>
        <dbReference type="EMBL" id="EHL13909.1"/>
    </source>
</evidence>
<comment type="caution">
    <text evidence="2">The sequence shown here is derived from an EMBL/GenBank/DDBJ whole genome shotgun (WGS) entry which is preliminary data.</text>
</comment>
<organism evidence="2 3">
    <name type="scientific">Oribacterium asaccharolyticum ACB7</name>
    <dbReference type="NCBI Taxonomy" id="796944"/>
    <lineage>
        <taxon>Bacteria</taxon>
        <taxon>Bacillati</taxon>
        <taxon>Bacillota</taxon>
        <taxon>Clostridia</taxon>
        <taxon>Lachnospirales</taxon>
        <taxon>Lachnospiraceae</taxon>
        <taxon>Oribacterium</taxon>
    </lineage>
</organism>
<dbReference type="AlphaFoldDB" id="G9WRG9"/>
<dbReference type="Proteomes" id="UP000003527">
    <property type="component" value="Unassembled WGS sequence"/>
</dbReference>
<reference evidence="2 3" key="1">
    <citation type="submission" date="2011-08" db="EMBL/GenBank/DDBJ databases">
        <title>The Genome Sequence of Oribacterium sp. ACB7.</title>
        <authorList>
            <consortium name="The Broad Institute Genome Sequencing Platform"/>
            <person name="Earl A."/>
            <person name="Ward D."/>
            <person name="Feldgarden M."/>
            <person name="Gevers D."/>
            <person name="Sizova M."/>
            <person name="Hazen A."/>
            <person name="Epstein S."/>
            <person name="Young S.K."/>
            <person name="Zeng Q."/>
            <person name="Gargeya S."/>
            <person name="Fitzgerald M."/>
            <person name="Haas B."/>
            <person name="Abouelleil A."/>
            <person name="Alvarado L."/>
            <person name="Arachchi H.M."/>
            <person name="Berlin A."/>
            <person name="Brown A."/>
            <person name="Chapman S.B."/>
            <person name="Chen Z."/>
            <person name="Dunbar C."/>
            <person name="Freedman E."/>
            <person name="Gearin G."/>
            <person name="Gellesch M."/>
            <person name="Goldberg J."/>
            <person name="Griggs A."/>
            <person name="Gujja S."/>
            <person name="Heiman D."/>
            <person name="Howarth C."/>
            <person name="Larson L."/>
            <person name="Lui A."/>
            <person name="MacDonald P.J.P."/>
            <person name="Montmayeur A."/>
            <person name="Murphy C."/>
            <person name="Neiman D."/>
            <person name="Pearson M."/>
            <person name="Priest M."/>
            <person name="Roberts A."/>
            <person name="Saif S."/>
            <person name="Shea T."/>
            <person name="Shenoy N."/>
            <person name="Sisk P."/>
            <person name="Stolte C."/>
            <person name="Sykes S."/>
            <person name="Wortman J."/>
            <person name="Nusbaum C."/>
            <person name="Birren B."/>
        </authorList>
    </citation>
    <scope>NUCLEOTIDE SEQUENCE [LARGE SCALE GENOMIC DNA]</scope>
    <source>
        <strain evidence="2 3">ACB7</strain>
    </source>
</reference>
<keyword evidence="1" id="KW-0812">Transmembrane</keyword>
<gene>
    <name evidence="2" type="ORF">HMPREF9624_01685</name>
</gene>
<evidence type="ECO:0000256" key="1">
    <source>
        <dbReference type="SAM" id="Phobius"/>
    </source>
</evidence>
<proteinExistence type="predicted"/>
<dbReference type="HOGENOM" id="CLU_124342_0_0_9"/>